<name>A0A514DIT7_9CAUD</name>
<dbReference type="Proteomes" id="UP000317598">
    <property type="component" value="Segment"/>
</dbReference>
<reference evidence="1 2" key="1">
    <citation type="submission" date="2019-05" db="EMBL/GenBank/DDBJ databases">
        <authorList>
            <person name="Hammer B.W."/>
            <person name="Akkineni S.H."/>
            <person name="Damazo I.J."/>
            <person name="Graziano A."/>
            <person name="Haggerty C.V."/>
            <person name="Harikumar N."/>
            <person name="Renninger T.L."/>
            <person name="Turner B.S."/>
            <person name="Zhang J.L."/>
            <person name="Butela K.A."/>
            <person name="Garlena R.A."/>
            <person name="Russell D.A."/>
            <person name="Pope W.H."/>
            <person name="Jacobs-Sera D."/>
            <person name="Hatfull G.F."/>
        </authorList>
    </citation>
    <scope>NUCLEOTIDE SEQUENCE [LARGE SCALE GENOMIC DNA]</scope>
</reference>
<proteinExistence type="predicted"/>
<evidence type="ECO:0000313" key="1">
    <source>
        <dbReference type="EMBL" id="QDH93505.1"/>
    </source>
</evidence>
<dbReference type="EMBL" id="MK937611">
    <property type="protein sequence ID" value="QDH93505.1"/>
    <property type="molecule type" value="Genomic_DNA"/>
</dbReference>
<dbReference type="KEGG" id="vg:63027412"/>
<keyword evidence="2" id="KW-1185">Reference proteome</keyword>
<dbReference type="InterPro" id="IPR055752">
    <property type="entry name" value="DUF7328"/>
</dbReference>
<dbReference type="RefSeq" id="YP_010002857.1">
    <property type="nucleotide sequence ID" value="NC_053249.1"/>
</dbReference>
<organism evidence="1 2">
    <name type="scientific">Gordonia phage Verity</name>
    <dbReference type="NCBI Taxonomy" id="2591211"/>
    <lineage>
        <taxon>Viruses</taxon>
        <taxon>Duplodnaviria</taxon>
        <taxon>Heunggongvirae</taxon>
        <taxon>Uroviricota</taxon>
        <taxon>Caudoviricetes</taxon>
        <taxon>Stackebrandtviridae</taxon>
        <taxon>Schenleyvirinae</taxon>
        <taxon>Zitchvirus</taxon>
        <taxon>Zitchvirus verity</taxon>
    </lineage>
</organism>
<evidence type="ECO:0000313" key="2">
    <source>
        <dbReference type="Proteomes" id="UP000317598"/>
    </source>
</evidence>
<dbReference type="GeneID" id="63027412"/>
<sequence>MSWLLLGVVYIPVRIAKIIEETLAARRADAAAYRKNEWEKQQAEIARAERRQRYYDGLGG</sequence>
<protein>
    <submittedName>
        <fullName evidence="1">Uncharacterized protein</fullName>
    </submittedName>
</protein>
<accession>A0A514DIT7</accession>
<gene>
    <name evidence="1" type="primary">19</name>
    <name evidence="1" type="ORF">SEA_VERITY_19</name>
</gene>
<dbReference type="Pfam" id="PF24014">
    <property type="entry name" value="DUF7328"/>
    <property type="match status" value="1"/>
</dbReference>